<dbReference type="EMBL" id="CM056814">
    <property type="protein sequence ID" value="KAJ8628424.1"/>
    <property type="molecule type" value="Genomic_DNA"/>
</dbReference>
<keyword evidence="2" id="KW-1185">Reference proteome</keyword>
<accession>A0ACC2L5U7</accession>
<evidence type="ECO:0000313" key="1">
    <source>
        <dbReference type="EMBL" id="KAJ8628424.1"/>
    </source>
</evidence>
<organism evidence="1 2">
    <name type="scientific">Persea americana</name>
    <name type="common">Avocado</name>
    <dbReference type="NCBI Taxonomy" id="3435"/>
    <lineage>
        <taxon>Eukaryota</taxon>
        <taxon>Viridiplantae</taxon>
        <taxon>Streptophyta</taxon>
        <taxon>Embryophyta</taxon>
        <taxon>Tracheophyta</taxon>
        <taxon>Spermatophyta</taxon>
        <taxon>Magnoliopsida</taxon>
        <taxon>Magnoliidae</taxon>
        <taxon>Laurales</taxon>
        <taxon>Lauraceae</taxon>
        <taxon>Persea</taxon>
    </lineage>
</organism>
<proteinExistence type="predicted"/>
<evidence type="ECO:0000313" key="2">
    <source>
        <dbReference type="Proteomes" id="UP001234297"/>
    </source>
</evidence>
<sequence length="1001" mass="114244">MAGRRTVDYSVLIKREGERLLQCLKDPNLEIISYVGWEGMGRWRITEYATNIAMETHLFDFLIWVYLPSDEESSRWKLQMSIAKSLGILSPTMNVKVSSFEESEIDMDIAAQIYEKLKAKKFLLVLGGASWEYDHVDLEGLGIPIVSRWFASVSKVVSKVVLVGKWSNINNDQELNLVVDIALGSPSISDAWDFFCEEAALIAHSPSTKGYFCPSTVMNFLLYFSLIFDNQYYCFSSDTEWLIRYFVAEEFISMEMEEDEVLFETMNALLTEFRNRSILHHAADFVVWGKRNALIEILKSGFSGGMPIFCRRFWIERDSLPEEDDDEHGWESIQRMSFLNTGQIGINLPLTPKCHNLSTLILRYESDHIEFPQNFFDHMVSLRVLDLAYTPIKTLPSSLSSLCNLKLLMLRSCKKVVSLPTSFRALKKLEFLDLSECDSLKVIPEESFELMDRLRVLDLSKTQIHSLPSSIGNLHNLEHLFLCTCTALTHIPEKCLERMSRLRVLSLYEAISLKSLPSSSSNLVNLKKLYLSHCSSLETGVWPQPLQSLSSLEELDLSFCNKLKDIREASFQDMLPKLRLVNISNTKAPNCLSFRGCQSIEILRLFSLENLEVLDLSGTKLETLDLHSLKNYSLKRLDILPIGYCDVLFEELHLSDDNVGARIWVSDPQFFQSTLEYDSGFFEAPCFSRFYIRISPYQGGGEVCKQMTMDKIQNIHLKRVPFVYKGICSSHTQTHLFPHFKSRGAYCRHVEVCGGNSSPLDVHVFLTHTELITLYDNNVVESLTNLCSDAQLMDLRECRVGNCQRIKNIIFGDSRHSDILEFLELIWASDLPQLTVMCGGVYGVKSFALLKHVCLQCCPKLLTLFTSGVYLYSLETLEIRFCCRLENVFEEEVSGGESSLQSLSKLCLLHLPKLKSVCNGSLPQLQKVRVGKCPKLRKLPFRVCLVDRSVGGLDSRSSSLPMVEIAGEMEWWKNLEWGNEDDSNKMRPALFRPMRHASTTM</sequence>
<comment type="caution">
    <text evidence="1">The sequence shown here is derived from an EMBL/GenBank/DDBJ whole genome shotgun (WGS) entry which is preliminary data.</text>
</comment>
<reference evidence="1 2" key="1">
    <citation type="journal article" date="2022" name="Hortic Res">
        <title>A haplotype resolved chromosomal level avocado genome allows analysis of novel avocado genes.</title>
        <authorList>
            <person name="Nath O."/>
            <person name="Fletcher S.J."/>
            <person name="Hayward A."/>
            <person name="Shaw L.M."/>
            <person name="Masouleh A.K."/>
            <person name="Furtado A."/>
            <person name="Henry R.J."/>
            <person name="Mitter N."/>
        </authorList>
    </citation>
    <scope>NUCLEOTIDE SEQUENCE [LARGE SCALE GENOMIC DNA]</scope>
    <source>
        <strain evidence="2">cv. Hass</strain>
    </source>
</reference>
<dbReference type="Proteomes" id="UP001234297">
    <property type="component" value="Chromosome 6"/>
</dbReference>
<name>A0ACC2L5U7_PERAE</name>
<gene>
    <name evidence="1" type="ORF">MRB53_021731</name>
</gene>
<protein>
    <submittedName>
        <fullName evidence="1">Uncharacterized protein</fullName>
    </submittedName>
</protein>